<keyword evidence="1" id="KW-0472">Membrane</keyword>
<evidence type="ECO:0000313" key="2">
    <source>
        <dbReference type="EMBL" id="PVI07802.1"/>
    </source>
</evidence>
<gene>
    <name evidence="2" type="ORF">DM02DRAFT_233087</name>
</gene>
<dbReference type="Proteomes" id="UP000244855">
    <property type="component" value="Unassembled WGS sequence"/>
</dbReference>
<dbReference type="AlphaFoldDB" id="A0A2V1ECF5"/>
<dbReference type="EMBL" id="KZ805302">
    <property type="protein sequence ID" value="PVI07802.1"/>
    <property type="molecule type" value="Genomic_DNA"/>
</dbReference>
<keyword evidence="1" id="KW-1133">Transmembrane helix</keyword>
<accession>A0A2V1ECF5</accession>
<name>A0A2V1ECF5_9PLEO</name>
<proteinExistence type="predicted"/>
<reference evidence="2 3" key="1">
    <citation type="journal article" date="2018" name="Sci. Rep.">
        <title>Comparative genomics provides insights into the lifestyle and reveals functional heterogeneity of dark septate endophytic fungi.</title>
        <authorList>
            <person name="Knapp D.G."/>
            <person name="Nemeth J.B."/>
            <person name="Barry K."/>
            <person name="Hainaut M."/>
            <person name="Henrissat B."/>
            <person name="Johnson J."/>
            <person name="Kuo A."/>
            <person name="Lim J.H.P."/>
            <person name="Lipzen A."/>
            <person name="Nolan M."/>
            <person name="Ohm R.A."/>
            <person name="Tamas L."/>
            <person name="Grigoriev I.V."/>
            <person name="Spatafora J.W."/>
            <person name="Nagy L.G."/>
            <person name="Kovacs G.M."/>
        </authorList>
    </citation>
    <scope>NUCLEOTIDE SEQUENCE [LARGE SCALE GENOMIC DNA]</scope>
    <source>
        <strain evidence="2 3">DSE2036</strain>
    </source>
</reference>
<organism evidence="2 3">
    <name type="scientific">Periconia macrospinosa</name>
    <dbReference type="NCBI Taxonomy" id="97972"/>
    <lineage>
        <taxon>Eukaryota</taxon>
        <taxon>Fungi</taxon>
        <taxon>Dikarya</taxon>
        <taxon>Ascomycota</taxon>
        <taxon>Pezizomycotina</taxon>
        <taxon>Dothideomycetes</taxon>
        <taxon>Pleosporomycetidae</taxon>
        <taxon>Pleosporales</taxon>
        <taxon>Massarineae</taxon>
        <taxon>Periconiaceae</taxon>
        <taxon>Periconia</taxon>
    </lineage>
</organism>
<keyword evidence="1" id="KW-0812">Transmembrane</keyword>
<feature type="transmembrane region" description="Helical" evidence="1">
    <location>
        <begin position="36"/>
        <end position="52"/>
    </location>
</feature>
<keyword evidence="3" id="KW-1185">Reference proteome</keyword>
<protein>
    <submittedName>
        <fullName evidence="2">Uncharacterized protein</fullName>
    </submittedName>
</protein>
<sequence>MYIQRPKQDQQYFRFRFSFFFLSFVGDIPSSSANDWVLFHFCLFFSLGLVLGRGSDVTHIHTHTFVDMCACMICLRNLCLVSFSYVMVMVALIYNGYNNIFPPKQASKQKIRWNDFSKT</sequence>
<evidence type="ECO:0000256" key="1">
    <source>
        <dbReference type="SAM" id="Phobius"/>
    </source>
</evidence>
<evidence type="ECO:0000313" key="3">
    <source>
        <dbReference type="Proteomes" id="UP000244855"/>
    </source>
</evidence>
<feature type="transmembrane region" description="Helical" evidence="1">
    <location>
        <begin position="12"/>
        <end position="30"/>
    </location>
</feature>
<feature type="transmembrane region" description="Helical" evidence="1">
    <location>
        <begin position="73"/>
        <end position="94"/>
    </location>
</feature>